<feature type="transmembrane region" description="Helical" evidence="6">
    <location>
        <begin position="363"/>
        <end position="389"/>
    </location>
</feature>
<dbReference type="GeneID" id="2868923"/>
<reference evidence="9" key="1">
    <citation type="journal article" date="2005" name="Nature">
        <title>Sequencing of Aspergillus nidulans and comparative analysis with A. fumigatus and A. oryzae.</title>
        <authorList>
            <person name="Galagan J.E."/>
            <person name="Calvo S.E."/>
            <person name="Cuomo C."/>
            <person name="Ma L.J."/>
            <person name="Wortman J.R."/>
            <person name="Batzoglou S."/>
            <person name="Lee S.I."/>
            <person name="Basturkmen M."/>
            <person name="Spevak C.C."/>
            <person name="Clutterbuck J."/>
            <person name="Kapitonov V."/>
            <person name="Jurka J."/>
            <person name="Scazzocchio C."/>
            <person name="Farman M."/>
            <person name="Butler J."/>
            <person name="Purcell S."/>
            <person name="Harris S."/>
            <person name="Braus G.H."/>
            <person name="Draht O."/>
            <person name="Busch S."/>
            <person name="D'Enfert C."/>
            <person name="Bouchier C."/>
            <person name="Goldman G.H."/>
            <person name="Bell-Pedersen D."/>
            <person name="Griffiths-Jones S."/>
            <person name="Doonan J.H."/>
            <person name="Yu J."/>
            <person name="Vienken K."/>
            <person name="Pain A."/>
            <person name="Freitag M."/>
            <person name="Selker E.U."/>
            <person name="Archer D.B."/>
            <person name="Penalva M.A."/>
            <person name="Oakley B.R."/>
            <person name="Momany M."/>
            <person name="Tanaka T."/>
            <person name="Kumagai T."/>
            <person name="Asai K."/>
            <person name="Machida M."/>
            <person name="Nierman W.C."/>
            <person name="Denning D.W."/>
            <person name="Caddick M."/>
            <person name="Hynes M."/>
            <person name="Paoletti M."/>
            <person name="Fischer R."/>
            <person name="Miller B."/>
            <person name="Dyer P."/>
            <person name="Sachs M.S."/>
            <person name="Osmani S.A."/>
            <person name="Birren B.W."/>
        </authorList>
    </citation>
    <scope>NUCLEOTIDE SEQUENCE [LARGE SCALE GENOMIC DNA]</scope>
    <source>
        <strain evidence="9">FGSC A4 / ATCC 38163 / CBS 112.46 / NRRL 194 / M139</strain>
    </source>
</reference>
<keyword evidence="9" id="KW-1185">Reference proteome</keyword>
<feature type="transmembrane region" description="Helical" evidence="6">
    <location>
        <begin position="64"/>
        <end position="85"/>
    </location>
</feature>
<reference evidence="9" key="2">
    <citation type="journal article" date="2009" name="Fungal Genet. Biol.">
        <title>The 2008 update of the Aspergillus nidulans genome annotation: a community effort.</title>
        <authorList>
            <person name="Wortman J.R."/>
            <person name="Gilsenan J.M."/>
            <person name="Joardar V."/>
            <person name="Deegan J."/>
            <person name="Clutterbuck J."/>
            <person name="Andersen M.R."/>
            <person name="Archer D."/>
            <person name="Bencina M."/>
            <person name="Braus G."/>
            <person name="Coutinho P."/>
            <person name="von Dohren H."/>
            <person name="Doonan J."/>
            <person name="Driessen A.J."/>
            <person name="Durek P."/>
            <person name="Espeso E."/>
            <person name="Fekete E."/>
            <person name="Flipphi M."/>
            <person name="Estrada C.G."/>
            <person name="Geysens S."/>
            <person name="Goldman G."/>
            <person name="de Groot P.W."/>
            <person name="Hansen K."/>
            <person name="Harris S.D."/>
            <person name="Heinekamp T."/>
            <person name="Helmstaedt K."/>
            <person name="Henrissat B."/>
            <person name="Hofmann G."/>
            <person name="Homan T."/>
            <person name="Horio T."/>
            <person name="Horiuchi H."/>
            <person name="James S."/>
            <person name="Jones M."/>
            <person name="Karaffa L."/>
            <person name="Karanyi Z."/>
            <person name="Kato M."/>
            <person name="Keller N."/>
            <person name="Kelly D.E."/>
            <person name="Kiel J.A."/>
            <person name="Kim J.M."/>
            <person name="van der Klei I.J."/>
            <person name="Klis F.M."/>
            <person name="Kovalchuk A."/>
            <person name="Krasevec N."/>
            <person name="Kubicek C.P."/>
            <person name="Liu B."/>
            <person name="Maccabe A."/>
            <person name="Meyer V."/>
            <person name="Mirabito P."/>
            <person name="Miskei M."/>
            <person name="Mos M."/>
            <person name="Mullins J."/>
            <person name="Nelson D.R."/>
            <person name="Nielsen J."/>
            <person name="Oakley B.R."/>
            <person name="Osmani S.A."/>
            <person name="Pakula T."/>
            <person name="Paszewski A."/>
            <person name="Paulsen I."/>
            <person name="Pilsyk S."/>
            <person name="Pocsi I."/>
            <person name="Punt P.J."/>
            <person name="Ram A.F."/>
            <person name="Ren Q."/>
            <person name="Robellet X."/>
            <person name="Robson G."/>
            <person name="Seiboth B."/>
            <person name="van Solingen P."/>
            <person name="Specht T."/>
            <person name="Sun J."/>
            <person name="Taheri-Talesh N."/>
            <person name="Takeshita N."/>
            <person name="Ussery D."/>
            <person name="vanKuyk P.A."/>
            <person name="Visser H."/>
            <person name="van de Vondervoort P.J."/>
            <person name="de Vries R.P."/>
            <person name="Walton J."/>
            <person name="Xiang X."/>
            <person name="Xiong Y."/>
            <person name="Zeng A.P."/>
            <person name="Brandt B.W."/>
            <person name="Cornell M.J."/>
            <person name="van den Hondel C.A."/>
            <person name="Visser J."/>
            <person name="Oliver S.G."/>
            <person name="Turner G."/>
        </authorList>
    </citation>
    <scope>GENOME REANNOTATION</scope>
    <source>
        <strain evidence="9">FGSC A4 / ATCC 38163 / CBS 112.46 / NRRL 194 / M139</strain>
    </source>
</reference>
<name>Q5AUK4_EMENI</name>
<feature type="transmembrane region" description="Helical" evidence="6">
    <location>
        <begin position="137"/>
        <end position="161"/>
    </location>
</feature>
<proteinExistence type="inferred from homology"/>
<dbReference type="KEGG" id="ani:ANIA_08026"/>
<evidence type="ECO:0000256" key="4">
    <source>
        <dbReference type="ARBA" id="ARBA00022989"/>
    </source>
</evidence>
<keyword evidence="5 6" id="KW-0472">Membrane</keyword>
<dbReference type="HOGENOM" id="CLU_027816_3_1_1"/>
<feature type="transmembrane region" description="Helical" evidence="6">
    <location>
        <begin position="254"/>
        <end position="276"/>
    </location>
</feature>
<dbReference type="OMA" id="KHIFMRI"/>
<evidence type="ECO:0000256" key="3">
    <source>
        <dbReference type="ARBA" id="ARBA00022692"/>
    </source>
</evidence>
<dbReference type="AlphaFoldDB" id="Q5AUK4"/>
<organism evidence="8 9">
    <name type="scientific">Emericella nidulans (strain FGSC A4 / ATCC 38163 / CBS 112.46 / NRRL 194 / M139)</name>
    <name type="common">Aspergillus nidulans</name>
    <dbReference type="NCBI Taxonomy" id="227321"/>
    <lineage>
        <taxon>Eukaryota</taxon>
        <taxon>Fungi</taxon>
        <taxon>Dikarya</taxon>
        <taxon>Ascomycota</taxon>
        <taxon>Pezizomycotina</taxon>
        <taxon>Eurotiomycetes</taxon>
        <taxon>Eurotiomycetidae</taxon>
        <taxon>Eurotiales</taxon>
        <taxon>Aspergillaceae</taxon>
        <taxon>Aspergillus</taxon>
        <taxon>Aspergillus subgen. Nidulantes</taxon>
    </lineage>
</organism>
<feature type="transmembrane region" description="Helical" evidence="6">
    <location>
        <begin position="409"/>
        <end position="433"/>
    </location>
</feature>
<accession>C8V5U2</accession>
<dbReference type="GO" id="GO:0003333">
    <property type="term" value="P:amino acid transmembrane transport"/>
    <property type="evidence" value="ECO:0000318"/>
    <property type="project" value="GO_Central"/>
</dbReference>
<dbReference type="Pfam" id="PF01490">
    <property type="entry name" value="Aa_trans"/>
    <property type="match status" value="1"/>
</dbReference>
<dbReference type="eggNOG" id="ENOG502RX9H">
    <property type="taxonomic scope" value="Eukaryota"/>
</dbReference>
<feature type="transmembrane region" description="Helical" evidence="6">
    <location>
        <begin position="221"/>
        <end position="242"/>
    </location>
</feature>
<evidence type="ECO:0000259" key="7">
    <source>
        <dbReference type="Pfam" id="PF01490"/>
    </source>
</evidence>
<evidence type="ECO:0000313" key="9">
    <source>
        <dbReference type="Proteomes" id="UP000000560"/>
    </source>
</evidence>
<dbReference type="GO" id="GO:0015179">
    <property type="term" value="F:L-amino acid transmembrane transporter activity"/>
    <property type="evidence" value="ECO:0000318"/>
    <property type="project" value="GO_Central"/>
</dbReference>
<feature type="transmembrane region" description="Helical" evidence="6">
    <location>
        <begin position="105"/>
        <end position="125"/>
    </location>
</feature>
<gene>
    <name evidence="8" type="ORF">ANIA_08026</name>
</gene>
<evidence type="ECO:0000313" key="8">
    <source>
        <dbReference type="EMBL" id="CBF73730.1"/>
    </source>
</evidence>
<protein>
    <submittedName>
        <fullName evidence="8">Amino acid transporter (Eurofung)</fullName>
    </submittedName>
</protein>
<dbReference type="RefSeq" id="XP_681295.1">
    <property type="nucleotide sequence ID" value="XM_676203.2"/>
</dbReference>
<dbReference type="GO" id="GO:0016020">
    <property type="term" value="C:membrane"/>
    <property type="evidence" value="ECO:0000318"/>
    <property type="project" value="GO_Central"/>
</dbReference>
<keyword evidence="3 6" id="KW-0812">Transmembrane</keyword>
<dbReference type="VEuPathDB" id="FungiDB:AN8026"/>
<dbReference type="PANTHER" id="PTHR22950">
    <property type="entry name" value="AMINO ACID TRANSPORTER"/>
    <property type="match status" value="1"/>
</dbReference>
<dbReference type="Gene3D" id="1.20.1740.10">
    <property type="entry name" value="Amino acid/polyamine transporter I"/>
    <property type="match status" value="1"/>
</dbReference>
<evidence type="ECO:0000256" key="1">
    <source>
        <dbReference type="ARBA" id="ARBA00004141"/>
    </source>
</evidence>
<feature type="transmembrane region" description="Helical" evidence="6">
    <location>
        <begin position="173"/>
        <end position="194"/>
    </location>
</feature>
<dbReference type="Proteomes" id="UP000000560">
    <property type="component" value="Chromosome II"/>
</dbReference>
<evidence type="ECO:0000256" key="6">
    <source>
        <dbReference type="SAM" id="Phobius"/>
    </source>
</evidence>
<feature type="domain" description="Amino acid transporter transmembrane" evidence="7">
    <location>
        <begin position="35"/>
        <end position="429"/>
    </location>
</feature>
<feature type="transmembrane region" description="Helical" evidence="6">
    <location>
        <begin position="336"/>
        <end position="357"/>
    </location>
</feature>
<comment type="similarity">
    <text evidence="2">Belongs to the amino acid/polyamine transporter 2 family.</text>
</comment>
<evidence type="ECO:0000256" key="5">
    <source>
        <dbReference type="ARBA" id="ARBA00023136"/>
    </source>
</evidence>
<evidence type="ECO:0000256" key="2">
    <source>
        <dbReference type="ARBA" id="ARBA00008066"/>
    </source>
</evidence>
<dbReference type="PANTHER" id="PTHR22950:SF683">
    <property type="entry name" value="AMINO ACID TRANSPORTER (EUROFUNG)"/>
    <property type="match status" value="1"/>
</dbReference>
<dbReference type="OrthoDB" id="40134at2759"/>
<dbReference type="InParanoid" id="Q5AUK4"/>
<comment type="subcellular location">
    <subcellularLocation>
        <location evidence="1">Membrane</location>
        <topology evidence="1">Multi-pass membrane protein</topology>
    </subcellularLocation>
</comment>
<keyword evidence="4 6" id="KW-1133">Transmembrane helix</keyword>
<feature type="transmembrane region" description="Helical" evidence="6">
    <location>
        <begin position="296"/>
        <end position="315"/>
    </location>
</feature>
<accession>Q5AUK4</accession>
<dbReference type="EMBL" id="BN001302">
    <property type="protein sequence ID" value="CBF73730.1"/>
    <property type="molecule type" value="Genomic_DNA"/>
</dbReference>
<sequence>MEKEYPDDSLDKAPIREDAVFGEIREGGVNYRDVGWKGTTALMMKAQLGLGVLSIPQVFDTVGLIPGILIVLAISGMTGWSNWMVGVFKRRHPEVYGIDDVGRMLFGRIGFEVLGAAYTLLWIFVSGSGMLSVSIALNALSSHAICTAIFVAIAAVVGFGLSSIQTLAKMSWLAWVGTACIIVAVSTVTIAVGVQGHPPAIDGVVPEADYKLFNSPSFAEAMAAVSTVCLSYAGTPAFFNIAAEMKDPRLYTRALAISHSIITVIYIVCGTVVYYYCGSHVASPALGSAGALIKKICYGIALPGLVVSMVLLLHLPAKQIFVRMLRGSKHLTSHTLIHWVAWLGSTFAVALIAYIIASGIPVFSSLVSFVGALFGTPMCFQPFGCMWLYDNWGSGTSGKPLSWWFKVCWSSFMVLAGCLLTIAGTYGSIVGIIDSYNASGGSSAWSCANNDV</sequence>
<dbReference type="InterPro" id="IPR013057">
    <property type="entry name" value="AA_transpt_TM"/>
</dbReference>